<sequence>MSLLASMKTLLGPVLYLKKILIMWMQKAIIKQC</sequence>
<name>A0A7J8K948_ROUAE</name>
<evidence type="ECO:0000313" key="1">
    <source>
        <dbReference type="EMBL" id="KAF6505394.1"/>
    </source>
</evidence>
<dbReference type="Proteomes" id="UP000593571">
    <property type="component" value="Unassembled WGS sequence"/>
</dbReference>
<organism evidence="1 2">
    <name type="scientific">Rousettus aegyptiacus</name>
    <name type="common">Egyptian fruit bat</name>
    <name type="synonym">Pteropus aegyptiacus</name>
    <dbReference type="NCBI Taxonomy" id="9407"/>
    <lineage>
        <taxon>Eukaryota</taxon>
        <taxon>Metazoa</taxon>
        <taxon>Chordata</taxon>
        <taxon>Craniata</taxon>
        <taxon>Vertebrata</taxon>
        <taxon>Euteleostomi</taxon>
        <taxon>Mammalia</taxon>
        <taxon>Eutheria</taxon>
        <taxon>Laurasiatheria</taxon>
        <taxon>Chiroptera</taxon>
        <taxon>Yinpterochiroptera</taxon>
        <taxon>Pteropodoidea</taxon>
        <taxon>Pteropodidae</taxon>
        <taxon>Rousettinae</taxon>
        <taxon>Rousettus</taxon>
    </lineage>
</organism>
<dbReference type="AlphaFoldDB" id="A0A7J8K948"/>
<keyword evidence="2" id="KW-1185">Reference proteome</keyword>
<evidence type="ECO:0000313" key="2">
    <source>
        <dbReference type="Proteomes" id="UP000593571"/>
    </source>
</evidence>
<proteinExistence type="predicted"/>
<accession>A0A7J8K948</accession>
<protein>
    <submittedName>
        <fullName evidence="1">General transcription factor IIIC subunit 6</fullName>
    </submittedName>
</protein>
<dbReference type="EMBL" id="JACASE010000001">
    <property type="protein sequence ID" value="KAF6505394.1"/>
    <property type="molecule type" value="Genomic_DNA"/>
</dbReference>
<comment type="caution">
    <text evidence="1">The sequence shown here is derived from an EMBL/GenBank/DDBJ whole genome shotgun (WGS) entry which is preliminary data.</text>
</comment>
<reference evidence="1 2" key="1">
    <citation type="journal article" date="2020" name="Nature">
        <title>Six reference-quality genomes reveal evolution of bat adaptations.</title>
        <authorList>
            <person name="Jebb D."/>
            <person name="Huang Z."/>
            <person name="Pippel M."/>
            <person name="Hughes G.M."/>
            <person name="Lavrichenko K."/>
            <person name="Devanna P."/>
            <person name="Winkler S."/>
            <person name="Jermiin L.S."/>
            <person name="Skirmuntt E.C."/>
            <person name="Katzourakis A."/>
            <person name="Burkitt-Gray L."/>
            <person name="Ray D.A."/>
            <person name="Sullivan K.A.M."/>
            <person name="Roscito J.G."/>
            <person name="Kirilenko B.M."/>
            <person name="Davalos L.M."/>
            <person name="Corthals A.P."/>
            <person name="Power M.L."/>
            <person name="Jones G."/>
            <person name="Ransome R.D."/>
            <person name="Dechmann D.K.N."/>
            <person name="Locatelli A.G."/>
            <person name="Puechmaille S.J."/>
            <person name="Fedrigo O."/>
            <person name="Jarvis E.D."/>
            <person name="Hiller M."/>
            <person name="Vernes S.C."/>
            <person name="Myers E.W."/>
            <person name="Teeling E.C."/>
        </authorList>
    </citation>
    <scope>NUCLEOTIDE SEQUENCE [LARGE SCALE GENOMIC DNA]</scope>
    <source>
        <strain evidence="1">MRouAeg1</strain>
        <tissue evidence="1">Muscle</tissue>
    </source>
</reference>
<gene>
    <name evidence="1" type="ORF">HJG63_006041</name>
</gene>